<sequence>MDTLLFTVNAVFPILLTILTGKCLHRLGWMPTQTANAVNKLCFNFLIPLNIFYQLHDAQPDNGADAGFLAYGVLFILVTLALLCLLAPRFIKNRMHCGEFIQSVFRGNVSLISVSLLSNMYGEKSIQILSYLLPITLVLYNSLSVILLAYFFDRQEKVTLRKLLRAIVTNPFVLAVCIGMAFSSLRLRLPEFVEETMRSISAAGTPLALMALGTSISFCDLTHGAGKAVFAAFLRQMVIPAIVLWTAVALGFRNEQLGAYLCIACTPTATAGYVLVRNMGGDGKLTAQIAVYSVIFSFVSIFGFVFLFCSLGWM</sequence>
<organism evidence="9 10">
    <name type="scientific">Candidatus Avichristensenella intestinipullorum</name>
    <dbReference type="NCBI Taxonomy" id="2840693"/>
    <lineage>
        <taxon>Bacteria</taxon>
        <taxon>Bacillati</taxon>
        <taxon>Bacillota</taxon>
        <taxon>Clostridia</taxon>
        <taxon>Candidatus Avichristensenella</taxon>
    </lineage>
</organism>
<comment type="similarity">
    <text evidence="2">Belongs to the auxin efflux carrier (TC 2.A.69) family.</text>
</comment>
<dbReference type="PANTHER" id="PTHR36838">
    <property type="entry name" value="AUXIN EFFLUX CARRIER FAMILY PROTEIN"/>
    <property type="match status" value="1"/>
</dbReference>
<evidence type="ECO:0000256" key="6">
    <source>
        <dbReference type="ARBA" id="ARBA00022989"/>
    </source>
</evidence>
<reference evidence="9" key="1">
    <citation type="submission" date="2020-10" db="EMBL/GenBank/DDBJ databases">
        <authorList>
            <person name="Gilroy R."/>
        </authorList>
    </citation>
    <scope>NUCLEOTIDE SEQUENCE</scope>
    <source>
        <strain evidence="9">ChiHile30-977</strain>
    </source>
</reference>
<accession>A0A9D0YVQ6</accession>
<evidence type="ECO:0000256" key="3">
    <source>
        <dbReference type="ARBA" id="ARBA00022448"/>
    </source>
</evidence>
<keyword evidence="5 8" id="KW-0812">Transmembrane</keyword>
<evidence type="ECO:0000313" key="9">
    <source>
        <dbReference type="EMBL" id="HIQ63116.1"/>
    </source>
</evidence>
<dbReference type="EMBL" id="DVFI01000091">
    <property type="protein sequence ID" value="HIQ63116.1"/>
    <property type="molecule type" value="Genomic_DNA"/>
</dbReference>
<comment type="caution">
    <text evidence="9">The sequence shown here is derived from an EMBL/GenBank/DDBJ whole genome shotgun (WGS) entry which is preliminary data.</text>
</comment>
<feature type="transmembrane region" description="Helical" evidence="8">
    <location>
        <begin position="233"/>
        <end position="252"/>
    </location>
</feature>
<dbReference type="PANTHER" id="PTHR36838:SF4">
    <property type="entry name" value="AUXIN EFFLUX CARRIER FAMILY PROTEIN"/>
    <property type="match status" value="1"/>
</dbReference>
<feature type="transmembrane region" description="Helical" evidence="8">
    <location>
        <begin position="6"/>
        <end position="25"/>
    </location>
</feature>
<keyword evidence="7 8" id="KW-0472">Membrane</keyword>
<dbReference type="Gene3D" id="1.20.1530.20">
    <property type="match status" value="1"/>
</dbReference>
<evidence type="ECO:0000256" key="8">
    <source>
        <dbReference type="SAM" id="Phobius"/>
    </source>
</evidence>
<feature type="transmembrane region" description="Helical" evidence="8">
    <location>
        <begin position="37"/>
        <end position="56"/>
    </location>
</feature>
<evidence type="ECO:0000256" key="4">
    <source>
        <dbReference type="ARBA" id="ARBA00022475"/>
    </source>
</evidence>
<evidence type="ECO:0000256" key="7">
    <source>
        <dbReference type="ARBA" id="ARBA00023136"/>
    </source>
</evidence>
<feature type="transmembrane region" description="Helical" evidence="8">
    <location>
        <begin position="128"/>
        <end position="151"/>
    </location>
</feature>
<dbReference type="AlphaFoldDB" id="A0A9D0YVQ6"/>
<dbReference type="Pfam" id="PF03547">
    <property type="entry name" value="Mem_trans"/>
    <property type="match status" value="1"/>
</dbReference>
<evidence type="ECO:0000256" key="5">
    <source>
        <dbReference type="ARBA" id="ARBA00022692"/>
    </source>
</evidence>
<dbReference type="Proteomes" id="UP000886819">
    <property type="component" value="Unassembled WGS sequence"/>
</dbReference>
<keyword evidence="3" id="KW-0813">Transport</keyword>
<protein>
    <submittedName>
        <fullName evidence="9">AEC family transporter</fullName>
    </submittedName>
</protein>
<reference evidence="9" key="2">
    <citation type="journal article" date="2021" name="PeerJ">
        <title>Extensive microbial diversity within the chicken gut microbiome revealed by metagenomics and culture.</title>
        <authorList>
            <person name="Gilroy R."/>
            <person name="Ravi A."/>
            <person name="Getino M."/>
            <person name="Pursley I."/>
            <person name="Horton D.L."/>
            <person name="Alikhan N.F."/>
            <person name="Baker D."/>
            <person name="Gharbi K."/>
            <person name="Hall N."/>
            <person name="Watson M."/>
            <person name="Adriaenssens E.M."/>
            <person name="Foster-Nyarko E."/>
            <person name="Jarju S."/>
            <person name="Secka A."/>
            <person name="Antonio M."/>
            <person name="Oren A."/>
            <person name="Chaudhuri R.R."/>
            <person name="La Ragione R."/>
            <person name="Hildebrand F."/>
            <person name="Pallen M.J."/>
        </authorList>
    </citation>
    <scope>NUCLEOTIDE SEQUENCE</scope>
    <source>
        <strain evidence="9">ChiHile30-977</strain>
    </source>
</reference>
<feature type="transmembrane region" description="Helical" evidence="8">
    <location>
        <begin position="289"/>
        <end position="313"/>
    </location>
</feature>
<dbReference type="GO" id="GO:0005886">
    <property type="term" value="C:plasma membrane"/>
    <property type="evidence" value="ECO:0007669"/>
    <property type="project" value="UniProtKB-SubCell"/>
</dbReference>
<keyword evidence="6 8" id="KW-1133">Transmembrane helix</keyword>
<feature type="transmembrane region" description="Helical" evidence="8">
    <location>
        <begin position="202"/>
        <end position="221"/>
    </location>
</feature>
<keyword evidence="4" id="KW-1003">Cell membrane</keyword>
<dbReference type="InterPro" id="IPR038770">
    <property type="entry name" value="Na+/solute_symporter_sf"/>
</dbReference>
<feature type="transmembrane region" description="Helical" evidence="8">
    <location>
        <begin position="68"/>
        <end position="91"/>
    </location>
</feature>
<comment type="subcellular location">
    <subcellularLocation>
        <location evidence="1">Cell membrane</location>
        <topology evidence="1">Multi-pass membrane protein</topology>
    </subcellularLocation>
</comment>
<feature type="transmembrane region" description="Helical" evidence="8">
    <location>
        <begin position="258"/>
        <end position="277"/>
    </location>
</feature>
<feature type="transmembrane region" description="Helical" evidence="8">
    <location>
        <begin position="163"/>
        <end position="182"/>
    </location>
</feature>
<evidence type="ECO:0000256" key="2">
    <source>
        <dbReference type="ARBA" id="ARBA00010145"/>
    </source>
</evidence>
<proteinExistence type="inferred from homology"/>
<name>A0A9D0YVQ6_9FIRM</name>
<gene>
    <name evidence="9" type="ORF">IAA66_05955</name>
</gene>
<dbReference type="GO" id="GO:0055085">
    <property type="term" value="P:transmembrane transport"/>
    <property type="evidence" value="ECO:0007669"/>
    <property type="project" value="InterPro"/>
</dbReference>
<evidence type="ECO:0000256" key="1">
    <source>
        <dbReference type="ARBA" id="ARBA00004651"/>
    </source>
</evidence>
<dbReference type="InterPro" id="IPR004776">
    <property type="entry name" value="Mem_transp_PIN-like"/>
</dbReference>
<evidence type="ECO:0000313" key="10">
    <source>
        <dbReference type="Proteomes" id="UP000886819"/>
    </source>
</evidence>